<dbReference type="PROSITE" id="PS51318">
    <property type="entry name" value="TAT"/>
    <property type="match status" value="1"/>
</dbReference>
<dbReference type="Pfam" id="PF01186">
    <property type="entry name" value="Lysyl_oxidase"/>
    <property type="match status" value="1"/>
</dbReference>
<evidence type="ECO:0000313" key="2">
    <source>
        <dbReference type="Proteomes" id="UP001500571"/>
    </source>
</evidence>
<dbReference type="RefSeq" id="WP_344046286.1">
    <property type="nucleotide sequence ID" value="NZ_BAAAPB010000003.1"/>
</dbReference>
<dbReference type="EMBL" id="BAAAPB010000003">
    <property type="protein sequence ID" value="GAA1968316.1"/>
    <property type="molecule type" value="Genomic_DNA"/>
</dbReference>
<comment type="caution">
    <text evidence="1">The sequence shown here is derived from an EMBL/GenBank/DDBJ whole genome shotgun (WGS) entry which is preliminary data.</text>
</comment>
<gene>
    <name evidence="1" type="ORF">GCM10009798_30950</name>
</gene>
<dbReference type="InterPro" id="IPR013783">
    <property type="entry name" value="Ig-like_fold"/>
</dbReference>
<dbReference type="Proteomes" id="UP001500571">
    <property type="component" value="Unassembled WGS sequence"/>
</dbReference>
<evidence type="ECO:0000313" key="1">
    <source>
        <dbReference type="EMBL" id="GAA1968316.1"/>
    </source>
</evidence>
<proteinExistence type="predicted"/>
<protein>
    <recommendedName>
        <fullName evidence="3">Ig-like domain repeat protein</fullName>
    </recommendedName>
</protein>
<evidence type="ECO:0008006" key="3">
    <source>
        <dbReference type="Google" id="ProtNLM"/>
    </source>
</evidence>
<name>A0ABP5CTA6_9ACTN</name>
<dbReference type="Gene3D" id="2.60.40.10">
    <property type="entry name" value="Immunoglobulins"/>
    <property type="match status" value="2"/>
</dbReference>
<keyword evidence="2" id="KW-1185">Reference proteome</keyword>
<dbReference type="Pfam" id="PF17957">
    <property type="entry name" value="Big_7"/>
    <property type="match status" value="1"/>
</dbReference>
<accession>A0ABP5CTA6</accession>
<reference evidence="2" key="1">
    <citation type="journal article" date="2019" name="Int. J. Syst. Evol. Microbiol.">
        <title>The Global Catalogue of Microorganisms (GCM) 10K type strain sequencing project: providing services to taxonomists for standard genome sequencing and annotation.</title>
        <authorList>
            <consortium name="The Broad Institute Genomics Platform"/>
            <consortium name="The Broad Institute Genome Sequencing Center for Infectious Disease"/>
            <person name="Wu L."/>
            <person name="Ma J."/>
        </authorList>
    </citation>
    <scope>NUCLEOTIDE SEQUENCE [LARGE SCALE GENOMIC DNA]</scope>
    <source>
        <strain evidence="2">JCM 15309</strain>
    </source>
</reference>
<dbReference type="InterPro" id="IPR001695">
    <property type="entry name" value="Lysyl_oxidase"/>
</dbReference>
<organism evidence="1 2">
    <name type="scientific">Nocardioides panacihumi</name>
    <dbReference type="NCBI Taxonomy" id="400774"/>
    <lineage>
        <taxon>Bacteria</taxon>
        <taxon>Bacillati</taxon>
        <taxon>Actinomycetota</taxon>
        <taxon>Actinomycetes</taxon>
        <taxon>Propionibacteriales</taxon>
        <taxon>Nocardioidaceae</taxon>
        <taxon>Nocardioides</taxon>
    </lineage>
</organism>
<dbReference type="InterPro" id="IPR006311">
    <property type="entry name" value="TAT_signal"/>
</dbReference>
<sequence length="667" mass="70445">MPQIRTRPRRALLGALVAGLLAVGLLAVVGTGTPGAQAAPAGTPHLPDLRTILPTDSFSIVNGTEGREFRYTHRIYNAGEGPLDIAPFYSTSAGTYLGRQQVMTHDAGGNWSALSTRRVADEFKYHAEHGHFHFPLASFGLYTVTAAGGFGAPVTMSPKVGFCISDSGILPDPAEHNGVGNSWWGGCNDPTSLRGISVGGYDEYDYRDPGQSVPLAGVPNGRYWFRAISDPNNDFVESNEANNEEDVLVTISGNSVTVGEVRYPDTTPCTASLVTPVEGSTRAGRVLLTARTNAGSGAVVSYLVDGRTVGRSRVASSRFAVAWRSASVVDGTHWVAAQVTRANGRRCTSPVASVRVRQGAGHGSAAPLLRFTDPRRGSTVRGRVAIAVSAADPDGVARVSFKVDGHRIGKVDRHPPFSMIWNSRRVAPGRHRISATAVDRLGHAATRAIRVTVRRAPRPLRIHIDGSAVGRGRDTVTTPGLSTSVRGAVLLALVSYDGPAGAAGQAARVAGGGLRWRLVKRSNSQAGVSEIWAAKAARRLRGVRVTATPRAGGYDGMLSVFAFRNASSVGVAAAAGSPSGAPNFYVPAVQEGSWVFAAGNDWDGASARRAVRGQTVRSQWLDTAAGDTFWVQALNRPTTSGRLVTIRDTSPTGHQWNYVGAEVTARH</sequence>